<reference evidence="2" key="1">
    <citation type="journal article" date="2019" name="Int. J. Syst. Evol. Microbiol.">
        <title>The Global Catalogue of Microorganisms (GCM) 10K type strain sequencing project: providing services to taxonomists for standard genome sequencing and annotation.</title>
        <authorList>
            <consortium name="The Broad Institute Genomics Platform"/>
            <consortium name="The Broad Institute Genome Sequencing Center for Infectious Disease"/>
            <person name="Wu L."/>
            <person name="Ma J."/>
        </authorList>
    </citation>
    <scope>NUCLEOTIDE SEQUENCE [LARGE SCALE GENOMIC DNA]</scope>
    <source>
        <strain evidence="2">CCM 8609</strain>
    </source>
</reference>
<name>A0ABQ2C4N5_9LACO</name>
<evidence type="ECO:0000313" key="2">
    <source>
        <dbReference type="Proteomes" id="UP000603295"/>
    </source>
</evidence>
<organism evidence="1 2">
    <name type="scientific">Limosilactobacillus caviae</name>
    <dbReference type="NCBI Taxonomy" id="1769424"/>
    <lineage>
        <taxon>Bacteria</taxon>
        <taxon>Bacillati</taxon>
        <taxon>Bacillota</taxon>
        <taxon>Bacilli</taxon>
        <taxon>Lactobacillales</taxon>
        <taxon>Lactobacillaceae</taxon>
        <taxon>Limosilactobacillus</taxon>
    </lineage>
</organism>
<dbReference type="Proteomes" id="UP000603295">
    <property type="component" value="Unassembled WGS sequence"/>
</dbReference>
<dbReference type="RefSeq" id="WP_229723511.1">
    <property type="nucleotide sequence ID" value="NZ_BMDS01000001.1"/>
</dbReference>
<evidence type="ECO:0000313" key="1">
    <source>
        <dbReference type="EMBL" id="GGI62329.1"/>
    </source>
</evidence>
<gene>
    <name evidence="1" type="ORF">GCM10011459_01630</name>
</gene>
<sequence length="80" mass="9487">MVNGEQGSNIITKETIDRILDQYISDLFRNLYYKVYHEMIEKERQFVQAVVKISRPKVKAQEIGREMDKKPGYIFFIDGN</sequence>
<dbReference type="EMBL" id="BMDS01000001">
    <property type="protein sequence ID" value="GGI62329.1"/>
    <property type="molecule type" value="Genomic_DNA"/>
</dbReference>
<accession>A0ABQ2C4N5</accession>
<protein>
    <submittedName>
        <fullName evidence="1">Uncharacterized protein</fullName>
    </submittedName>
</protein>
<proteinExistence type="predicted"/>
<comment type="caution">
    <text evidence="1">The sequence shown here is derived from an EMBL/GenBank/DDBJ whole genome shotgun (WGS) entry which is preliminary data.</text>
</comment>
<keyword evidence="2" id="KW-1185">Reference proteome</keyword>